<dbReference type="PANTHER" id="PTHR11124">
    <property type="entry name" value="VACUOLAR SORTING PROTEIN VPS29"/>
    <property type="match status" value="1"/>
</dbReference>
<evidence type="ECO:0000256" key="2">
    <source>
        <dbReference type="RuleBase" id="RU362039"/>
    </source>
</evidence>
<dbReference type="GO" id="GO:0046872">
    <property type="term" value="F:metal ion binding"/>
    <property type="evidence" value="ECO:0007669"/>
    <property type="project" value="UniProtKB-KW"/>
</dbReference>
<dbReference type="Gene3D" id="3.60.21.10">
    <property type="match status" value="1"/>
</dbReference>
<evidence type="ECO:0000313" key="7">
    <source>
        <dbReference type="Proteomes" id="UP000199280"/>
    </source>
</evidence>
<organism evidence="4 6">
    <name type="scientific">Trichococcus ilyis</name>
    <dbReference type="NCBI Taxonomy" id="640938"/>
    <lineage>
        <taxon>Bacteria</taxon>
        <taxon>Bacillati</taxon>
        <taxon>Bacillota</taxon>
        <taxon>Bacilli</taxon>
        <taxon>Lactobacillales</taxon>
        <taxon>Carnobacteriaceae</taxon>
        <taxon>Trichococcus</taxon>
    </lineage>
</organism>
<dbReference type="InterPro" id="IPR029052">
    <property type="entry name" value="Metallo-depent_PP-like"/>
</dbReference>
<keyword evidence="7" id="KW-1185">Reference proteome</keyword>
<comment type="cofactor">
    <cofactor evidence="2">
        <name>a divalent metal cation</name>
        <dbReference type="ChEBI" id="CHEBI:60240"/>
    </cofactor>
</comment>
<dbReference type="InterPro" id="IPR041802">
    <property type="entry name" value="MPP_YfcE"/>
</dbReference>
<dbReference type="AlphaFoldDB" id="A0A143YT88"/>
<dbReference type="EMBL" id="FJNB01000010">
    <property type="protein sequence ID" value="CZQ97998.1"/>
    <property type="molecule type" value="Genomic_DNA"/>
</dbReference>
<feature type="domain" description="Calcineurin-like phosphoesterase" evidence="3">
    <location>
        <begin position="2"/>
        <end position="146"/>
    </location>
</feature>
<dbReference type="CDD" id="cd00841">
    <property type="entry name" value="MPP_YfcE"/>
    <property type="match status" value="1"/>
</dbReference>
<dbReference type="Proteomes" id="UP000199280">
    <property type="component" value="Unassembled WGS sequence"/>
</dbReference>
<sequence length="172" mass="19325">MMKILVVSDSHGNKEILNELASRYLNKVDHFVHCGDSELSSDDLIWGVMSTVRGNCDYDYQFPEALRFQAGNLNVLVVHGHHHSVRSSVAGLKREAEQAGAVLVFYGHTHIVKAEQEDGIIFINPGSISQPRGTLMEKTYCVATVEGQTLTVAYYNERHQKMPGMEKQFQIF</sequence>
<gene>
    <name evidence="5" type="ORF">SAMN05216375_10933</name>
    <name evidence="4" type="ORF">TR210_1524</name>
</gene>
<reference evidence="4 6" key="1">
    <citation type="submission" date="2016-02" db="EMBL/GenBank/DDBJ databases">
        <authorList>
            <person name="Wen L."/>
            <person name="He K."/>
            <person name="Yang H."/>
        </authorList>
    </citation>
    <scope>NUCLEOTIDE SEQUENCE [LARGE SCALE GENOMIC DNA]</scope>
    <source>
        <strain evidence="4">Trichococcus_R210</strain>
    </source>
</reference>
<protein>
    <recommendedName>
        <fullName evidence="2">Phosphoesterase</fullName>
        <ecNumber evidence="2">3.1.4.-</ecNumber>
    </recommendedName>
</protein>
<evidence type="ECO:0000313" key="5">
    <source>
        <dbReference type="EMBL" id="SEJ19123.1"/>
    </source>
</evidence>
<dbReference type="GO" id="GO:0016787">
    <property type="term" value="F:hydrolase activity"/>
    <property type="evidence" value="ECO:0007669"/>
    <property type="project" value="UniProtKB-UniRule"/>
</dbReference>
<proteinExistence type="inferred from homology"/>
<dbReference type="STRING" id="640938.TR210_1524"/>
<evidence type="ECO:0000259" key="3">
    <source>
        <dbReference type="Pfam" id="PF12850"/>
    </source>
</evidence>
<dbReference type="OrthoDB" id="9800565at2"/>
<dbReference type="NCBIfam" id="TIGR00040">
    <property type="entry name" value="yfcE"/>
    <property type="match status" value="1"/>
</dbReference>
<dbReference type="InterPro" id="IPR024654">
    <property type="entry name" value="Calcineurin-like_PHP_lpxH"/>
</dbReference>
<dbReference type="Pfam" id="PF12850">
    <property type="entry name" value="Metallophos_2"/>
    <property type="match status" value="1"/>
</dbReference>
<name>A0A143YT88_9LACT</name>
<dbReference type="EC" id="3.1.4.-" evidence="2"/>
<dbReference type="Proteomes" id="UP000076878">
    <property type="component" value="Unassembled WGS sequence"/>
</dbReference>
<dbReference type="SUPFAM" id="SSF56300">
    <property type="entry name" value="Metallo-dependent phosphatases"/>
    <property type="match status" value="1"/>
</dbReference>
<evidence type="ECO:0000256" key="1">
    <source>
        <dbReference type="ARBA" id="ARBA00008950"/>
    </source>
</evidence>
<accession>A0A143YT88</accession>
<evidence type="ECO:0000313" key="4">
    <source>
        <dbReference type="EMBL" id="CZQ97998.1"/>
    </source>
</evidence>
<dbReference type="RefSeq" id="WP_084253900.1">
    <property type="nucleotide sequence ID" value="NZ_FJNB01000010.1"/>
</dbReference>
<reference evidence="5 7" key="2">
    <citation type="submission" date="2016-10" db="EMBL/GenBank/DDBJ databases">
        <authorList>
            <person name="Varghese N."/>
            <person name="Submissions S."/>
        </authorList>
    </citation>
    <scope>NUCLEOTIDE SEQUENCE [LARGE SCALE GENOMIC DNA]</scope>
    <source>
        <strain evidence="5 7">DSM 22150</strain>
    </source>
</reference>
<comment type="similarity">
    <text evidence="1 2">Belongs to the metallophosphoesterase superfamily. YfcE family.</text>
</comment>
<keyword evidence="2" id="KW-0479">Metal-binding</keyword>
<dbReference type="EMBL" id="FNYT01000009">
    <property type="protein sequence ID" value="SEJ19123.1"/>
    <property type="molecule type" value="Genomic_DNA"/>
</dbReference>
<dbReference type="InterPro" id="IPR000979">
    <property type="entry name" value="Phosphodiesterase_MJ0936/Vps29"/>
</dbReference>
<evidence type="ECO:0000313" key="6">
    <source>
        <dbReference type="Proteomes" id="UP000076878"/>
    </source>
</evidence>